<dbReference type="Proteomes" id="UP000800092">
    <property type="component" value="Unassembled WGS sequence"/>
</dbReference>
<dbReference type="PANTHER" id="PTHR47381:SF3">
    <property type="entry name" value="ALPHA_BETA-HYDROLASES SUPERFAMILY PROTEIN"/>
    <property type="match status" value="1"/>
</dbReference>
<dbReference type="InterPro" id="IPR029058">
    <property type="entry name" value="AB_hydrolase_fold"/>
</dbReference>
<dbReference type="SUPFAM" id="SSF53474">
    <property type="entry name" value="alpha/beta-Hydrolases"/>
    <property type="match status" value="1"/>
</dbReference>
<dbReference type="AlphaFoldDB" id="A0A6A6H930"/>
<gene>
    <name evidence="1" type="ORF">EV356DRAFT_559435</name>
</gene>
<protein>
    <recommendedName>
        <fullName evidence="3">Alpha/beta-hydrolase</fullName>
    </recommendedName>
</protein>
<reference evidence="1" key="1">
    <citation type="journal article" date="2020" name="Stud. Mycol.">
        <title>101 Dothideomycetes genomes: a test case for predicting lifestyles and emergence of pathogens.</title>
        <authorList>
            <person name="Haridas S."/>
            <person name="Albert R."/>
            <person name="Binder M."/>
            <person name="Bloem J."/>
            <person name="Labutti K."/>
            <person name="Salamov A."/>
            <person name="Andreopoulos B."/>
            <person name="Baker S."/>
            <person name="Barry K."/>
            <person name="Bills G."/>
            <person name="Bluhm B."/>
            <person name="Cannon C."/>
            <person name="Castanera R."/>
            <person name="Culley D."/>
            <person name="Daum C."/>
            <person name="Ezra D."/>
            <person name="Gonzalez J."/>
            <person name="Henrissat B."/>
            <person name="Kuo A."/>
            <person name="Liang C."/>
            <person name="Lipzen A."/>
            <person name="Lutzoni F."/>
            <person name="Magnuson J."/>
            <person name="Mondo S."/>
            <person name="Nolan M."/>
            <person name="Ohm R."/>
            <person name="Pangilinan J."/>
            <person name="Park H.-J."/>
            <person name="Ramirez L."/>
            <person name="Alfaro M."/>
            <person name="Sun H."/>
            <person name="Tritt A."/>
            <person name="Yoshinaga Y."/>
            <person name="Zwiers L.-H."/>
            <person name="Turgeon B."/>
            <person name="Goodwin S."/>
            <person name="Spatafora J."/>
            <person name="Crous P."/>
            <person name="Grigoriev I."/>
        </authorList>
    </citation>
    <scope>NUCLEOTIDE SEQUENCE</scope>
    <source>
        <strain evidence="1">Tuck. ex Michener</strain>
    </source>
</reference>
<dbReference type="Gene3D" id="3.40.50.1820">
    <property type="entry name" value="alpha/beta hydrolase"/>
    <property type="match status" value="1"/>
</dbReference>
<dbReference type="PANTHER" id="PTHR47381">
    <property type="entry name" value="ALPHA/BETA-HYDROLASES SUPERFAMILY PROTEIN"/>
    <property type="match status" value="1"/>
</dbReference>
<accession>A0A6A6H930</accession>
<evidence type="ECO:0008006" key="3">
    <source>
        <dbReference type="Google" id="ProtNLM"/>
    </source>
</evidence>
<sequence length="359" mass="39753">MAAPNNPMEQTHTDSNELPVSKKTFTIAGIITDVFGLEELPGPLQEVACLWLLHPRKQKKETMQHVAAASIHDWNNRLKDGRGGHSPKGLIAVAFDQRNHGTRKVDDLANEAWRQGNPRHAQDMFSIFQGTAIDTSALLEYLSAYAFPHNEHSITMNLVLGVSLGAHAAWHCIMNDVRISTAIIVVGCPDYMALMGDRARKSKLKTWTSSDPPGSQFFGSPDFPQGLLDTVELYDPASMLISLLDKNDEDRLSNLSESEKQRLRPIMEDRLGSRRILNMAGKADKLVPYVCGEPFLKFLKNAMAPGGWFSNKGTHLEDIVFDGVGHEFTPAMKERAVNFISNTIADEGVDTVNNKASKM</sequence>
<organism evidence="1 2">
    <name type="scientific">Viridothelium virens</name>
    <name type="common">Speckled blister lichen</name>
    <name type="synonym">Trypethelium virens</name>
    <dbReference type="NCBI Taxonomy" id="1048519"/>
    <lineage>
        <taxon>Eukaryota</taxon>
        <taxon>Fungi</taxon>
        <taxon>Dikarya</taxon>
        <taxon>Ascomycota</taxon>
        <taxon>Pezizomycotina</taxon>
        <taxon>Dothideomycetes</taxon>
        <taxon>Dothideomycetes incertae sedis</taxon>
        <taxon>Trypetheliales</taxon>
        <taxon>Trypetheliaceae</taxon>
        <taxon>Viridothelium</taxon>
    </lineage>
</organism>
<evidence type="ECO:0000313" key="2">
    <source>
        <dbReference type="Proteomes" id="UP000800092"/>
    </source>
</evidence>
<dbReference type="EMBL" id="ML991799">
    <property type="protein sequence ID" value="KAF2234328.1"/>
    <property type="molecule type" value="Genomic_DNA"/>
</dbReference>
<evidence type="ECO:0000313" key="1">
    <source>
        <dbReference type="EMBL" id="KAF2234328.1"/>
    </source>
</evidence>
<proteinExistence type="predicted"/>
<keyword evidence="2" id="KW-1185">Reference proteome</keyword>
<dbReference type="OrthoDB" id="2152248at2759"/>
<name>A0A6A6H930_VIRVR</name>